<dbReference type="Gene3D" id="3.10.450.10">
    <property type="match status" value="1"/>
</dbReference>
<evidence type="ECO:0000259" key="3">
    <source>
        <dbReference type="SMART" id="SM00043"/>
    </source>
</evidence>
<dbReference type="GO" id="GO:0005737">
    <property type="term" value="C:cytoplasm"/>
    <property type="evidence" value="ECO:0007669"/>
    <property type="project" value="TreeGrafter"/>
</dbReference>
<evidence type="ECO:0000313" key="5">
    <source>
        <dbReference type="Proteomes" id="UP000261660"/>
    </source>
</evidence>
<evidence type="ECO:0000256" key="2">
    <source>
        <dbReference type="ARBA" id="ARBA00023157"/>
    </source>
</evidence>
<organism evidence="4 5">
    <name type="scientific">Labrus bergylta</name>
    <name type="common">ballan wrasse</name>
    <dbReference type="NCBI Taxonomy" id="56723"/>
    <lineage>
        <taxon>Eukaryota</taxon>
        <taxon>Metazoa</taxon>
        <taxon>Chordata</taxon>
        <taxon>Craniata</taxon>
        <taxon>Vertebrata</taxon>
        <taxon>Euteleostomi</taxon>
        <taxon>Actinopterygii</taxon>
        <taxon>Neopterygii</taxon>
        <taxon>Teleostei</taxon>
        <taxon>Neoteleostei</taxon>
        <taxon>Acanthomorphata</taxon>
        <taxon>Eupercaria</taxon>
        <taxon>Labriformes</taxon>
        <taxon>Labridae</taxon>
        <taxon>Labrus</taxon>
    </lineage>
</organism>
<sequence>MFLIKITMWKIVLPLLAAGFSVGLAGLIGGPTDISASNEGAVNALNFAVIEHNRQSNRLLLTKPQEVIKVQRQVRMVAGYLYIITVRMASTSCRKSAATEQCAIQEDPAKAQSYQCTFKVWDKPWSGEIKLTEQTCT</sequence>
<dbReference type="CDD" id="cd00042">
    <property type="entry name" value="CY"/>
    <property type="match status" value="1"/>
</dbReference>
<dbReference type="InterPro" id="IPR046350">
    <property type="entry name" value="Cystatin_sf"/>
</dbReference>
<dbReference type="STRING" id="56723.ENSLBEP00000020952"/>
<dbReference type="Ensembl" id="ENSLBET00000022080.1">
    <property type="protein sequence ID" value="ENSLBEP00000020952.1"/>
    <property type="gene ID" value="ENSLBEG00000015978.1"/>
</dbReference>
<comment type="similarity">
    <text evidence="1">Belongs to the cystatin family.</text>
</comment>
<protein>
    <submittedName>
        <fullName evidence="4">Cystatin-like</fullName>
    </submittedName>
</protein>
<keyword evidence="2" id="KW-1015">Disulfide bond</keyword>
<dbReference type="Pfam" id="PF00031">
    <property type="entry name" value="Cystatin"/>
    <property type="match status" value="1"/>
</dbReference>
<dbReference type="GO" id="GO:0031982">
    <property type="term" value="C:vesicle"/>
    <property type="evidence" value="ECO:0007669"/>
    <property type="project" value="TreeGrafter"/>
</dbReference>
<dbReference type="FunFam" id="3.10.450.10:FF:000004">
    <property type="entry name" value="Cystatin C"/>
    <property type="match status" value="1"/>
</dbReference>
<proteinExistence type="inferred from homology"/>
<feature type="domain" description="Cystatin" evidence="3">
    <location>
        <begin position="26"/>
        <end position="137"/>
    </location>
</feature>
<evidence type="ECO:0000313" key="4">
    <source>
        <dbReference type="Ensembl" id="ENSLBEP00000020952.1"/>
    </source>
</evidence>
<dbReference type="Proteomes" id="UP000261660">
    <property type="component" value="Unplaced"/>
</dbReference>
<dbReference type="SUPFAM" id="SSF54403">
    <property type="entry name" value="Cystatin/monellin"/>
    <property type="match status" value="1"/>
</dbReference>
<dbReference type="PANTHER" id="PTHR46186">
    <property type="entry name" value="CYSTATIN"/>
    <property type="match status" value="1"/>
</dbReference>
<dbReference type="GeneTree" id="ENSGT00940000154755"/>
<dbReference type="GO" id="GO:0005615">
    <property type="term" value="C:extracellular space"/>
    <property type="evidence" value="ECO:0007669"/>
    <property type="project" value="TreeGrafter"/>
</dbReference>
<name>A0A3Q3FMJ6_9LABR</name>
<dbReference type="InParanoid" id="A0A3Q3FMJ6"/>
<dbReference type="PANTHER" id="PTHR46186:SF12">
    <property type="entry name" value="CYSTATIN C (AMYLOID ANGIOPATHY AND CEREBRAL HEMORRHAGE)-RELATED"/>
    <property type="match status" value="1"/>
</dbReference>
<evidence type="ECO:0000256" key="1">
    <source>
        <dbReference type="ARBA" id="ARBA00009403"/>
    </source>
</evidence>
<accession>A0A3Q3FMJ6</accession>
<reference evidence="4" key="2">
    <citation type="submission" date="2025-09" db="UniProtKB">
        <authorList>
            <consortium name="Ensembl"/>
        </authorList>
    </citation>
    <scope>IDENTIFICATION</scope>
</reference>
<dbReference type="FunCoup" id="A0A3Q3FMJ6">
    <property type="interactions" value="333"/>
</dbReference>
<dbReference type="InterPro" id="IPR000010">
    <property type="entry name" value="Cystatin_dom"/>
</dbReference>
<dbReference type="AlphaFoldDB" id="A0A3Q3FMJ6"/>
<reference evidence="4" key="1">
    <citation type="submission" date="2025-08" db="UniProtKB">
        <authorList>
            <consortium name="Ensembl"/>
        </authorList>
    </citation>
    <scope>IDENTIFICATION</scope>
</reference>
<dbReference type="GO" id="GO:0004869">
    <property type="term" value="F:cysteine-type endopeptidase inhibitor activity"/>
    <property type="evidence" value="ECO:0007669"/>
    <property type="project" value="InterPro"/>
</dbReference>
<dbReference type="SMART" id="SM00043">
    <property type="entry name" value="CY"/>
    <property type="match status" value="1"/>
</dbReference>
<keyword evidence="5" id="KW-1185">Reference proteome</keyword>